<dbReference type="Proteomes" id="UP000447873">
    <property type="component" value="Unassembled WGS sequence"/>
</dbReference>
<proteinExistence type="predicted"/>
<feature type="region of interest" description="Disordered" evidence="1">
    <location>
        <begin position="28"/>
        <end position="122"/>
    </location>
</feature>
<feature type="compositionally biased region" description="Polar residues" evidence="1">
    <location>
        <begin position="106"/>
        <end position="122"/>
    </location>
</feature>
<feature type="compositionally biased region" description="Low complexity" evidence="1">
    <location>
        <begin position="35"/>
        <end position="49"/>
    </location>
</feature>
<dbReference type="EMBL" id="WNWS01000523">
    <property type="protein sequence ID" value="KAE9966340.1"/>
    <property type="molecule type" value="Genomic_DNA"/>
</dbReference>
<feature type="compositionally biased region" description="Low complexity" evidence="1">
    <location>
        <begin position="88"/>
        <end position="105"/>
    </location>
</feature>
<comment type="caution">
    <text evidence="2">The sequence shown here is derived from an EMBL/GenBank/DDBJ whole genome shotgun (WGS) entry which is preliminary data.</text>
</comment>
<reference evidence="2 3" key="1">
    <citation type="submission" date="2018-12" db="EMBL/GenBank/DDBJ databases">
        <title>Venturia inaequalis Genome Resource.</title>
        <authorList>
            <person name="Lichtner F.J."/>
        </authorList>
    </citation>
    <scope>NUCLEOTIDE SEQUENCE [LARGE SCALE GENOMIC DNA]</scope>
    <source>
        <strain evidence="2 3">120213</strain>
    </source>
</reference>
<accession>A0A8H3YML3</accession>
<dbReference type="AlphaFoldDB" id="A0A8H3YML3"/>
<protein>
    <submittedName>
        <fullName evidence="2">Uncharacterized protein</fullName>
    </submittedName>
</protein>
<evidence type="ECO:0000256" key="1">
    <source>
        <dbReference type="SAM" id="MobiDB-lite"/>
    </source>
</evidence>
<sequence length="254" mass="27797">MYFAQNRMEFGSEFAQIWLAVASALVSGTPRNKRPAPNSSSPASDSVPSTNRIRRNTRQASSPPRRQNLPGSLPGSLGTNSGTSFPFGSSANAPANAGNPRAPSGQNSPSRPRSPAQTGPDLENQTVFLVPAEVMAIRSTHRFQKIVDLFFGEPKSLGNMRELYHALLALAKNNRTRNLLPPYLLDIVDPYAGSASPNYPIRDVEWREGPWGAKGKLVGFTKNNAKYYQNYIGAIFAQIATRFVPLEKEYQNCA</sequence>
<name>A0A8H3YML3_VENIN</name>
<organism evidence="2 3">
    <name type="scientific">Venturia inaequalis</name>
    <name type="common">Apple scab fungus</name>
    <dbReference type="NCBI Taxonomy" id="5025"/>
    <lineage>
        <taxon>Eukaryota</taxon>
        <taxon>Fungi</taxon>
        <taxon>Dikarya</taxon>
        <taxon>Ascomycota</taxon>
        <taxon>Pezizomycotina</taxon>
        <taxon>Dothideomycetes</taxon>
        <taxon>Pleosporomycetidae</taxon>
        <taxon>Venturiales</taxon>
        <taxon>Venturiaceae</taxon>
        <taxon>Venturia</taxon>
    </lineage>
</organism>
<evidence type="ECO:0000313" key="3">
    <source>
        <dbReference type="Proteomes" id="UP000447873"/>
    </source>
</evidence>
<feature type="compositionally biased region" description="Polar residues" evidence="1">
    <location>
        <begin position="77"/>
        <end position="87"/>
    </location>
</feature>
<gene>
    <name evidence="2" type="ORF">EG328_008999</name>
</gene>
<evidence type="ECO:0000313" key="2">
    <source>
        <dbReference type="EMBL" id="KAE9966340.1"/>
    </source>
</evidence>